<keyword evidence="3 5" id="KW-0238">DNA-binding</keyword>
<name>A0A2T4CZ47_9GAMM</name>
<evidence type="ECO:0000256" key="1">
    <source>
        <dbReference type="ARBA" id="ARBA00008857"/>
    </source>
</evidence>
<dbReference type="GO" id="GO:0003677">
    <property type="term" value="F:DNA binding"/>
    <property type="evidence" value="ECO:0007669"/>
    <property type="project" value="UniProtKB-UniRule"/>
</dbReference>
<dbReference type="GO" id="GO:0015074">
    <property type="term" value="P:DNA integration"/>
    <property type="evidence" value="ECO:0007669"/>
    <property type="project" value="UniProtKB-KW"/>
</dbReference>
<evidence type="ECO:0000256" key="2">
    <source>
        <dbReference type="ARBA" id="ARBA00022908"/>
    </source>
</evidence>
<dbReference type="PROSITE" id="PS51898">
    <property type="entry name" value="TYR_RECOMBINASE"/>
    <property type="match status" value="1"/>
</dbReference>
<proteinExistence type="inferred from homology"/>
<dbReference type="InterPro" id="IPR010998">
    <property type="entry name" value="Integrase_recombinase_N"/>
</dbReference>
<dbReference type="Gene3D" id="1.10.443.10">
    <property type="entry name" value="Intergrase catalytic core"/>
    <property type="match status" value="1"/>
</dbReference>
<evidence type="ECO:0000256" key="3">
    <source>
        <dbReference type="ARBA" id="ARBA00023125"/>
    </source>
</evidence>
<dbReference type="InterPro" id="IPR013762">
    <property type="entry name" value="Integrase-like_cat_sf"/>
</dbReference>
<accession>A0A2T4CZ47</accession>
<dbReference type="Gene3D" id="1.10.150.130">
    <property type="match status" value="1"/>
</dbReference>
<dbReference type="PANTHER" id="PTHR30349">
    <property type="entry name" value="PHAGE INTEGRASE-RELATED"/>
    <property type="match status" value="1"/>
</dbReference>
<evidence type="ECO:0000259" key="7">
    <source>
        <dbReference type="PROSITE" id="PS51900"/>
    </source>
</evidence>
<evidence type="ECO:0000256" key="4">
    <source>
        <dbReference type="ARBA" id="ARBA00023172"/>
    </source>
</evidence>
<dbReference type="InterPro" id="IPR050090">
    <property type="entry name" value="Tyrosine_recombinase_XerCD"/>
</dbReference>
<dbReference type="InterPro" id="IPR011010">
    <property type="entry name" value="DNA_brk_join_enz"/>
</dbReference>
<organism evidence="8">
    <name type="scientific">Pseudidiomarina aestuarii</name>
    <dbReference type="NCBI Taxonomy" id="624146"/>
    <lineage>
        <taxon>Bacteria</taxon>
        <taxon>Pseudomonadati</taxon>
        <taxon>Pseudomonadota</taxon>
        <taxon>Gammaproteobacteria</taxon>
        <taxon>Alteromonadales</taxon>
        <taxon>Idiomarinaceae</taxon>
        <taxon>Pseudidiomarina</taxon>
    </lineage>
</organism>
<feature type="domain" description="Tyr recombinase" evidence="6">
    <location>
        <begin position="166"/>
        <end position="367"/>
    </location>
</feature>
<evidence type="ECO:0000256" key="5">
    <source>
        <dbReference type="PROSITE-ProRule" id="PRU01248"/>
    </source>
</evidence>
<evidence type="ECO:0000259" key="6">
    <source>
        <dbReference type="PROSITE" id="PS51898"/>
    </source>
</evidence>
<comment type="similarity">
    <text evidence="1">Belongs to the 'phage' integrase family.</text>
</comment>
<dbReference type="Pfam" id="PF00589">
    <property type="entry name" value="Phage_integrase"/>
    <property type="match status" value="1"/>
</dbReference>
<comment type="caution">
    <text evidence="8">The sequence shown here is derived from an EMBL/GenBank/DDBJ whole genome shotgun (WGS) entry which is preliminary data.</text>
</comment>
<reference evidence="8" key="1">
    <citation type="submission" date="2018-03" db="EMBL/GenBank/DDBJ databases">
        <title>Cross-interface Injection: A General Nanoliter Liquid Handling Method Applied to Single Cells Genome Amplification Automated Nanoliter Liquid Handling Applied to Single Cell Multiple Displacement Amplification.</title>
        <authorList>
            <person name="Yun J."/>
            <person name="Xu P."/>
            <person name="Xu J."/>
            <person name="Dai X."/>
            <person name="Wang Y."/>
            <person name="Zheng X."/>
            <person name="Cao C."/>
            <person name="Yi Q."/>
            <person name="Zhu Y."/>
            <person name="Wang L."/>
            <person name="Dong Z."/>
            <person name="Huang Y."/>
            <person name="Huang L."/>
            <person name="Du W."/>
        </authorList>
    </citation>
    <scope>NUCLEOTIDE SEQUENCE [LARGE SCALE GENOMIC DNA]</scope>
    <source>
        <strain evidence="8">Z-D3-2</strain>
    </source>
</reference>
<evidence type="ECO:0000313" key="8">
    <source>
        <dbReference type="EMBL" id="PTB86854.1"/>
    </source>
</evidence>
<dbReference type="InterPro" id="IPR002104">
    <property type="entry name" value="Integrase_catalytic"/>
</dbReference>
<keyword evidence="4" id="KW-0233">DNA recombination</keyword>
<dbReference type="CDD" id="cd00397">
    <property type="entry name" value="DNA_BRE_C"/>
    <property type="match status" value="1"/>
</dbReference>
<feature type="domain" description="Core-binding (CB)" evidence="7">
    <location>
        <begin position="33"/>
        <end position="120"/>
    </location>
</feature>
<dbReference type="PANTHER" id="PTHR30349:SF64">
    <property type="entry name" value="PROPHAGE INTEGRASE INTD-RELATED"/>
    <property type="match status" value="1"/>
</dbReference>
<dbReference type="AlphaFoldDB" id="A0A2T4CZ47"/>
<sequence length="375" mass="43705">MELIFATEDFKLNAISYPGFPILLDQNMEFIEETHQFLLHECIKRGRVQSPRSWAVYGQSLYDYFGFLEGNRFDWREFNYHRNHTILAAYRDWSLGELGLNASTVNSRLRVIIRFYIFAVKQGWIDSLPYDMDTIRVRQSRGFLAHTDASGGLKISPDVMLKTQPTEIRVLSRQQVKVLLKSIKNPTLLLITRLALVTGMRKEELATFPVSYVIETAQHEIFKEFVRVKLDPKTMKTKGGKGRGIDIPIRMMEDLRQYVIHRRSALEILSGQMQQSLFLNKQGQPWADGGRGLNNLYRRLGLPFKVTPHILRHTYATHTLYGLRERQSRFDPLLYVRDRLGHSSVSTTEKYLHLLSEVEDDLMTNYQREIDALFT</sequence>
<dbReference type="EMBL" id="PYVN01000003">
    <property type="protein sequence ID" value="PTB86854.1"/>
    <property type="molecule type" value="Genomic_DNA"/>
</dbReference>
<dbReference type="SUPFAM" id="SSF56349">
    <property type="entry name" value="DNA breaking-rejoining enzymes"/>
    <property type="match status" value="1"/>
</dbReference>
<dbReference type="GO" id="GO:0006310">
    <property type="term" value="P:DNA recombination"/>
    <property type="evidence" value="ECO:0007669"/>
    <property type="project" value="UniProtKB-KW"/>
</dbReference>
<gene>
    <name evidence="8" type="ORF">C9940_00545</name>
</gene>
<dbReference type="PROSITE" id="PS51900">
    <property type="entry name" value="CB"/>
    <property type="match status" value="1"/>
</dbReference>
<dbReference type="InterPro" id="IPR044068">
    <property type="entry name" value="CB"/>
</dbReference>
<protein>
    <submittedName>
        <fullName evidence="8">Integrase</fullName>
    </submittedName>
</protein>
<keyword evidence="2" id="KW-0229">DNA integration</keyword>